<dbReference type="CDD" id="cd02440">
    <property type="entry name" value="AdoMet_MTases"/>
    <property type="match status" value="1"/>
</dbReference>
<evidence type="ECO:0008006" key="3">
    <source>
        <dbReference type="Google" id="ProtNLM"/>
    </source>
</evidence>
<reference evidence="1 2" key="1">
    <citation type="submission" date="2019-10" db="EMBL/GenBank/DDBJ databases">
        <title>Whole genome shotgun sequence of Acrocarpospora macrocephala NBRC 16266.</title>
        <authorList>
            <person name="Ichikawa N."/>
            <person name="Kimura A."/>
            <person name="Kitahashi Y."/>
            <person name="Komaki H."/>
            <person name="Oguchi A."/>
        </authorList>
    </citation>
    <scope>NUCLEOTIDE SEQUENCE [LARGE SCALE GENOMIC DNA]</scope>
    <source>
        <strain evidence="1 2">NBRC 16266</strain>
    </source>
</reference>
<dbReference type="Proteomes" id="UP000331127">
    <property type="component" value="Unassembled WGS sequence"/>
</dbReference>
<keyword evidence="2" id="KW-1185">Reference proteome</keyword>
<dbReference type="Gene3D" id="3.40.50.150">
    <property type="entry name" value="Vaccinia Virus protein VP39"/>
    <property type="match status" value="1"/>
</dbReference>
<dbReference type="AlphaFoldDB" id="A0A5M3WF19"/>
<dbReference type="Pfam" id="PF13489">
    <property type="entry name" value="Methyltransf_23"/>
    <property type="match status" value="1"/>
</dbReference>
<name>A0A5M3WF19_9ACTN</name>
<protein>
    <recommendedName>
        <fullName evidence="3">Methyltransferase type 11 domain-containing protein</fullName>
    </recommendedName>
</protein>
<dbReference type="SUPFAM" id="SSF53335">
    <property type="entry name" value="S-adenosyl-L-methionine-dependent methyltransferases"/>
    <property type="match status" value="1"/>
</dbReference>
<evidence type="ECO:0000313" key="1">
    <source>
        <dbReference type="EMBL" id="GES06682.1"/>
    </source>
</evidence>
<comment type="caution">
    <text evidence="1">The sequence shown here is derived from an EMBL/GenBank/DDBJ whole genome shotgun (WGS) entry which is preliminary data.</text>
</comment>
<dbReference type="OrthoDB" id="6064711at2"/>
<dbReference type="RefSeq" id="WP_155352399.1">
    <property type="nucleotide sequence ID" value="NZ_BAAAHL010000022.1"/>
</dbReference>
<dbReference type="EMBL" id="BLAE01000003">
    <property type="protein sequence ID" value="GES06682.1"/>
    <property type="molecule type" value="Genomic_DNA"/>
</dbReference>
<evidence type="ECO:0000313" key="2">
    <source>
        <dbReference type="Proteomes" id="UP000331127"/>
    </source>
</evidence>
<organism evidence="1 2">
    <name type="scientific">Acrocarpospora macrocephala</name>
    <dbReference type="NCBI Taxonomy" id="150177"/>
    <lineage>
        <taxon>Bacteria</taxon>
        <taxon>Bacillati</taxon>
        <taxon>Actinomycetota</taxon>
        <taxon>Actinomycetes</taxon>
        <taxon>Streptosporangiales</taxon>
        <taxon>Streptosporangiaceae</taxon>
        <taxon>Acrocarpospora</taxon>
    </lineage>
</organism>
<sequence length="288" mass="31519">MTTTGTPIIGPGRLSLSAARHPNPLWWTLGLGLGLANAVRHRGKAYRRPRPYTTEEVGRSVDYVVAVVDRWEEDGVQSWEGLRVLELGPGPDLGTGAVILSRGAASYTAADLFPLADDAGSRYYDALGERLGVPVDLDRIGYHVTAFPGLPGLDGPYDVVVSSAALEHFDDVPATFARLGELAAPNATMTHHVDGMVHMRGIRPRDPLNLLRYSDWTYRRMSFPGVPNRLRASDYLAAAEETGWRARIVPGRVATDAYVERVRPGLARPFRDRTDLATLTFSVVCARD</sequence>
<proteinExistence type="predicted"/>
<dbReference type="InterPro" id="IPR029063">
    <property type="entry name" value="SAM-dependent_MTases_sf"/>
</dbReference>
<gene>
    <name evidence="1" type="ORF">Amac_002770</name>
</gene>
<accession>A0A5M3WF19</accession>